<evidence type="ECO:0000313" key="1">
    <source>
        <dbReference type="EMBL" id="CAI9948915.1"/>
    </source>
</evidence>
<keyword evidence="3" id="KW-1185">Reference proteome</keyword>
<evidence type="ECO:0000313" key="3">
    <source>
        <dbReference type="Proteomes" id="UP001642409"/>
    </source>
</evidence>
<reference evidence="2 3" key="2">
    <citation type="submission" date="2024-07" db="EMBL/GenBank/DDBJ databases">
        <authorList>
            <person name="Akdeniz Z."/>
        </authorList>
    </citation>
    <scope>NUCLEOTIDE SEQUENCE [LARGE SCALE GENOMIC DNA]</scope>
</reference>
<evidence type="ECO:0000313" key="2">
    <source>
        <dbReference type="EMBL" id="CAL6047549.1"/>
    </source>
</evidence>
<dbReference type="EMBL" id="CATOUU010000792">
    <property type="protein sequence ID" value="CAI9948915.1"/>
    <property type="molecule type" value="Genomic_DNA"/>
</dbReference>
<accession>A0AA86PYV2</accession>
<dbReference type="AlphaFoldDB" id="A0AA86PYV2"/>
<reference evidence="1" key="1">
    <citation type="submission" date="2023-06" db="EMBL/GenBank/DDBJ databases">
        <authorList>
            <person name="Kurt Z."/>
        </authorList>
    </citation>
    <scope>NUCLEOTIDE SEQUENCE</scope>
</reference>
<gene>
    <name evidence="1" type="ORF">HINF_LOCUS36560</name>
    <name evidence="2" type="ORF">HINF_LOCUS42259</name>
</gene>
<comment type="caution">
    <text evidence="1">The sequence shown here is derived from an EMBL/GenBank/DDBJ whole genome shotgun (WGS) entry which is preliminary data.</text>
</comment>
<name>A0AA86PYV2_9EUKA</name>
<proteinExistence type="predicted"/>
<protein>
    <submittedName>
        <fullName evidence="2">Hypothetical_protein</fullName>
    </submittedName>
</protein>
<organism evidence="1">
    <name type="scientific">Hexamita inflata</name>
    <dbReference type="NCBI Taxonomy" id="28002"/>
    <lineage>
        <taxon>Eukaryota</taxon>
        <taxon>Metamonada</taxon>
        <taxon>Diplomonadida</taxon>
        <taxon>Hexamitidae</taxon>
        <taxon>Hexamitinae</taxon>
        <taxon>Hexamita</taxon>
    </lineage>
</organism>
<sequence>MLENVISDSLYQRAIQVEYVQDYVAPTPVSAKVKQNQTVASFQQMEAEFEQIYNELIQAVQPRFSHFQLFTLAGQHEYYDYLLQQHSNLPQLIEHLQLFIIGTGSFTPFLNHLNQKLLPFIEFFHTSFVSENKLQQFVESVNESTNSRALICVELQNVHKLNLLNQLLSKMNTKNNKFVVTVQFTAQNNFMLNQLMKQESNVHVLQLDTYFHQLRAEYKNLSQFQQQQLNIKDTMLMQLNHSRTNAKNTHVLKTMLKMQYTSNKAVKLDILLKELRTDTQFCMLRTDDILKILKQFQKAETKEGPLHMIKITPAEALFLGSQDDLEGIIQEID</sequence>
<dbReference type="EMBL" id="CAXDID020000172">
    <property type="protein sequence ID" value="CAL6047549.1"/>
    <property type="molecule type" value="Genomic_DNA"/>
</dbReference>
<dbReference type="Proteomes" id="UP001642409">
    <property type="component" value="Unassembled WGS sequence"/>
</dbReference>